<reference evidence="5" key="1">
    <citation type="submission" date="2022-07" db="EMBL/GenBank/DDBJ databases">
        <title>Phylogenomic reconstructions and comparative analyses of Kickxellomycotina fungi.</title>
        <authorList>
            <person name="Reynolds N.K."/>
            <person name="Stajich J.E."/>
            <person name="Barry K."/>
            <person name="Grigoriev I.V."/>
            <person name="Crous P."/>
            <person name="Smith M.E."/>
        </authorList>
    </citation>
    <scope>NUCLEOTIDE SEQUENCE</scope>
    <source>
        <strain evidence="5">NRRL 3115</strain>
    </source>
</reference>
<feature type="domain" description="Endonuclease/exonuclease/phosphatase" evidence="4">
    <location>
        <begin position="33"/>
        <end position="433"/>
    </location>
</feature>
<evidence type="ECO:0000259" key="4">
    <source>
        <dbReference type="Pfam" id="PF03372"/>
    </source>
</evidence>
<dbReference type="SUPFAM" id="SSF56219">
    <property type="entry name" value="DNase I-like"/>
    <property type="match status" value="1"/>
</dbReference>
<evidence type="ECO:0000256" key="1">
    <source>
        <dbReference type="ARBA" id="ARBA00010774"/>
    </source>
</evidence>
<proteinExistence type="inferred from homology"/>
<organism evidence="5 6">
    <name type="scientific">Coemansia spiralis</name>
    <dbReference type="NCBI Taxonomy" id="417178"/>
    <lineage>
        <taxon>Eukaryota</taxon>
        <taxon>Fungi</taxon>
        <taxon>Fungi incertae sedis</taxon>
        <taxon>Zoopagomycota</taxon>
        <taxon>Kickxellomycotina</taxon>
        <taxon>Kickxellomycetes</taxon>
        <taxon>Kickxellales</taxon>
        <taxon>Kickxellaceae</taxon>
        <taxon>Coemansia</taxon>
    </lineage>
</organism>
<keyword evidence="5" id="KW-0540">Nuclease</keyword>
<dbReference type="PANTHER" id="PTHR12121:SF45">
    <property type="entry name" value="NOCTURNIN"/>
    <property type="match status" value="1"/>
</dbReference>
<dbReference type="Gene3D" id="3.60.10.10">
    <property type="entry name" value="Endonuclease/exonuclease/phosphatase"/>
    <property type="match status" value="1"/>
</dbReference>
<name>A0A9W8GCS5_9FUNG</name>
<comment type="caution">
    <text evidence="5">The sequence shown here is derived from an EMBL/GenBank/DDBJ whole genome shotgun (WGS) entry which is preliminary data.</text>
</comment>
<evidence type="ECO:0000313" key="6">
    <source>
        <dbReference type="Proteomes" id="UP001151518"/>
    </source>
</evidence>
<dbReference type="EMBL" id="JANBTW010000003">
    <property type="protein sequence ID" value="KAJ2680749.1"/>
    <property type="molecule type" value="Genomic_DNA"/>
</dbReference>
<dbReference type="PANTHER" id="PTHR12121">
    <property type="entry name" value="CARBON CATABOLITE REPRESSOR PROTEIN 4"/>
    <property type="match status" value="1"/>
</dbReference>
<dbReference type="InterPro" id="IPR036691">
    <property type="entry name" value="Endo/exonu/phosph_ase_sf"/>
</dbReference>
<protein>
    <submittedName>
        <fullName evidence="5">RNA exonuclease ngl2</fullName>
    </submittedName>
</protein>
<dbReference type="Pfam" id="PF03372">
    <property type="entry name" value="Exo_endo_phos"/>
    <property type="match status" value="1"/>
</dbReference>
<feature type="region of interest" description="Disordered" evidence="3">
    <location>
        <begin position="311"/>
        <end position="331"/>
    </location>
</feature>
<dbReference type="Proteomes" id="UP001151518">
    <property type="component" value="Unassembled WGS sequence"/>
</dbReference>
<dbReference type="InterPro" id="IPR050410">
    <property type="entry name" value="CCR4/nocturin_mRNA_transcr"/>
</dbReference>
<gene>
    <name evidence="5" type="primary">NGL2</name>
    <name evidence="5" type="ORF">GGI25_000384</name>
</gene>
<sequence length="442" mass="49620">MRPIPDPCKERTWLALMNGSGCPAATKQPVTIMSYNILCQKLVRRSLFPYAGKASLKWKRRKDMLLNELMYWSSDIMCLQEVGIEHWYESFAPCFKVNGYDSRMFCSAFKSHGVTISWKKSKFHVVDELGISMDNTMQVCGEVLKTKNVALIVVLRAGPTPGTPPSTNTAAGDADASLNISSNGGGSVPGIIISNTHLFWVPGACYERLQQQIAMLRGLKSIQQKYPGFPVISCGDFNTTPDDAGYDLLTKSRPVNLNEWQLDNLLPRTISDNDNSDGTQDNSDKEPALDASSVLDDNAQPPLSYATIAMTSAEENKEAANTKRRKLEEEEHKLEEQLKIDSERVQRLVKAIQDDYQPMQSCYGTYSELDPSYRTEQWHGEPIFTNYAIWKGTLDYIFFTPETTSLVLREVLSLPAEKRMKPGLPNDTFPSDHVSLIARFDM</sequence>
<evidence type="ECO:0000313" key="5">
    <source>
        <dbReference type="EMBL" id="KAJ2680749.1"/>
    </source>
</evidence>
<keyword evidence="2" id="KW-0378">Hydrolase</keyword>
<feature type="compositionally biased region" description="Basic and acidic residues" evidence="3">
    <location>
        <begin position="314"/>
        <end position="331"/>
    </location>
</feature>
<evidence type="ECO:0000256" key="2">
    <source>
        <dbReference type="ARBA" id="ARBA00022801"/>
    </source>
</evidence>
<keyword evidence="5" id="KW-0269">Exonuclease</keyword>
<dbReference type="InterPro" id="IPR005135">
    <property type="entry name" value="Endo/exonuclease/phosphatase"/>
</dbReference>
<dbReference type="OrthoDB" id="428734at2759"/>
<feature type="region of interest" description="Disordered" evidence="3">
    <location>
        <begin position="267"/>
        <end position="299"/>
    </location>
</feature>
<dbReference type="GO" id="GO:0000175">
    <property type="term" value="F:3'-5'-RNA exonuclease activity"/>
    <property type="evidence" value="ECO:0007669"/>
    <property type="project" value="TreeGrafter"/>
</dbReference>
<evidence type="ECO:0000256" key="3">
    <source>
        <dbReference type="SAM" id="MobiDB-lite"/>
    </source>
</evidence>
<accession>A0A9W8GCS5</accession>
<feature type="compositionally biased region" description="Polar residues" evidence="3">
    <location>
        <begin position="270"/>
        <end position="281"/>
    </location>
</feature>
<dbReference type="GO" id="GO:0006139">
    <property type="term" value="P:nucleobase-containing compound metabolic process"/>
    <property type="evidence" value="ECO:0007669"/>
    <property type="project" value="UniProtKB-ARBA"/>
</dbReference>
<comment type="similarity">
    <text evidence="1">Belongs to the CCR4/nocturin family.</text>
</comment>
<dbReference type="AlphaFoldDB" id="A0A9W8GCS5"/>